<dbReference type="PANTHER" id="PTHR22761">
    <property type="entry name" value="CHARGED MULTIVESICULAR BODY PROTEIN"/>
    <property type="match status" value="1"/>
</dbReference>
<comment type="caution">
    <text evidence="3">The sequence shown here is derived from an EMBL/GenBank/DDBJ whole genome shotgun (WGS) entry which is preliminary data.</text>
</comment>
<name>A0ABD1TVF2_9LAMI</name>
<keyword evidence="4" id="KW-1185">Reference proteome</keyword>
<keyword evidence="2" id="KW-0175">Coiled coil</keyword>
<evidence type="ECO:0000313" key="4">
    <source>
        <dbReference type="Proteomes" id="UP001604336"/>
    </source>
</evidence>
<dbReference type="PANTHER" id="PTHR22761:SF12">
    <property type="entry name" value="CHARGED MULTIVESICULAR BODY PROTEIN 5"/>
    <property type="match status" value="1"/>
</dbReference>
<dbReference type="EMBL" id="JBFOLK010000004">
    <property type="protein sequence ID" value="KAL2516716.1"/>
    <property type="molecule type" value="Genomic_DNA"/>
</dbReference>
<sequence>MSYAPTVAGLTLKKVSISFGRKKTSSQSLFVFVLLGRYNDGDHVSVDDDLGYLQPKFQINKRGDTVEEKISKPNAELAKYEEKIKRTRPGPGPAQEAVKAQAMRILKQKRMYEGQRGMLYNQMYNLDQVAFAAEGIKDVQQTTFSDCLRNYE</sequence>
<reference evidence="4" key="1">
    <citation type="submission" date="2024-07" db="EMBL/GenBank/DDBJ databases">
        <title>Two chromosome-level genome assemblies of Korean endemic species Abeliophyllum distichum and Forsythia ovata (Oleaceae).</title>
        <authorList>
            <person name="Jang H."/>
        </authorList>
    </citation>
    <scope>NUCLEOTIDE SEQUENCE [LARGE SCALE GENOMIC DNA]</scope>
</reference>
<comment type="similarity">
    <text evidence="1">Belongs to the SNF7 family.</text>
</comment>
<dbReference type="InterPro" id="IPR005024">
    <property type="entry name" value="Snf7_fam"/>
</dbReference>
<gene>
    <name evidence="3" type="ORF">Adt_12963</name>
</gene>
<dbReference type="Pfam" id="PF03357">
    <property type="entry name" value="Snf7"/>
    <property type="match status" value="1"/>
</dbReference>
<dbReference type="Proteomes" id="UP001604336">
    <property type="component" value="Unassembled WGS sequence"/>
</dbReference>
<proteinExistence type="inferred from homology"/>
<accession>A0ABD1TVF2</accession>
<organism evidence="3 4">
    <name type="scientific">Abeliophyllum distichum</name>
    <dbReference type="NCBI Taxonomy" id="126358"/>
    <lineage>
        <taxon>Eukaryota</taxon>
        <taxon>Viridiplantae</taxon>
        <taxon>Streptophyta</taxon>
        <taxon>Embryophyta</taxon>
        <taxon>Tracheophyta</taxon>
        <taxon>Spermatophyta</taxon>
        <taxon>Magnoliopsida</taxon>
        <taxon>eudicotyledons</taxon>
        <taxon>Gunneridae</taxon>
        <taxon>Pentapetalae</taxon>
        <taxon>asterids</taxon>
        <taxon>lamiids</taxon>
        <taxon>Lamiales</taxon>
        <taxon>Oleaceae</taxon>
        <taxon>Forsythieae</taxon>
        <taxon>Abeliophyllum</taxon>
    </lineage>
</organism>
<protein>
    <submittedName>
        <fullName evidence="3">SNF7 family protein</fullName>
    </submittedName>
</protein>
<dbReference type="AlphaFoldDB" id="A0ABD1TVF2"/>
<evidence type="ECO:0000313" key="3">
    <source>
        <dbReference type="EMBL" id="KAL2516716.1"/>
    </source>
</evidence>
<evidence type="ECO:0000256" key="2">
    <source>
        <dbReference type="ARBA" id="ARBA00023054"/>
    </source>
</evidence>
<evidence type="ECO:0000256" key="1">
    <source>
        <dbReference type="ARBA" id="ARBA00006190"/>
    </source>
</evidence>